<dbReference type="AlphaFoldDB" id="A0AAD9JTS9"/>
<dbReference type="EMBL" id="JAODUP010000164">
    <property type="protein sequence ID" value="KAK2158766.1"/>
    <property type="molecule type" value="Genomic_DNA"/>
</dbReference>
<name>A0AAD9JTS9_9ANNE</name>
<keyword evidence="2" id="KW-1185">Reference proteome</keyword>
<protein>
    <submittedName>
        <fullName evidence="1">Uncharacterized protein</fullName>
    </submittedName>
</protein>
<sequence length="56" mass="6245">MILFSNGGTGCNAAYLESLDNVEKWVGEKTSPYQSSINLDSAARHKFINIYLASRY</sequence>
<comment type="caution">
    <text evidence="1">The sequence shown here is derived from an EMBL/GenBank/DDBJ whole genome shotgun (WGS) entry which is preliminary data.</text>
</comment>
<gene>
    <name evidence="1" type="ORF">LSH36_164g03054</name>
</gene>
<organism evidence="1 2">
    <name type="scientific">Paralvinella palmiformis</name>
    <dbReference type="NCBI Taxonomy" id="53620"/>
    <lineage>
        <taxon>Eukaryota</taxon>
        <taxon>Metazoa</taxon>
        <taxon>Spiralia</taxon>
        <taxon>Lophotrochozoa</taxon>
        <taxon>Annelida</taxon>
        <taxon>Polychaeta</taxon>
        <taxon>Sedentaria</taxon>
        <taxon>Canalipalpata</taxon>
        <taxon>Terebellida</taxon>
        <taxon>Terebelliformia</taxon>
        <taxon>Alvinellidae</taxon>
        <taxon>Paralvinella</taxon>
    </lineage>
</organism>
<dbReference type="Proteomes" id="UP001208570">
    <property type="component" value="Unassembled WGS sequence"/>
</dbReference>
<accession>A0AAD9JTS9</accession>
<evidence type="ECO:0000313" key="2">
    <source>
        <dbReference type="Proteomes" id="UP001208570"/>
    </source>
</evidence>
<evidence type="ECO:0000313" key="1">
    <source>
        <dbReference type="EMBL" id="KAK2158766.1"/>
    </source>
</evidence>
<dbReference type="Gene3D" id="3.40.367.20">
    <property type="match status" value="1"/>
</dbReference>
<reference evidence="1" key="1">
    <citation type="journal article" date="2023" name="Mol. Biol. Evol.">
        <title>Third-Generation Sequencing Reveals the Adaptive Role of the Epigenome in Three Deep-Sea Polychaetes.</title>
        <authorList>
            <person name="Perez M."/>
            <person name="Aroh O."/>
            <person name="Sun Y."/>
            <person name="Lan Y."/>
            <person name="Juniper S.K."/>
            <person name="Young C.R."/>
            <person name="Angers B."/>
            <person name="Qian P.Y."/>
        </authorList>
    </citation>
    <scope>NUCLEOTIDE SEQUENCE</scope>
    <source>
        <strain evidence="1">P08H-3</strain>
    </source>
</reference>
<dbReference type="InterPro" id="IPR043129">
    <property type="entry name" value="ATPase_NBD"/>
</dbReference>
<dbReference type="SUPFAM" id="SSF53067">
    <property type="entry name" value="Actin-like ATPase domain"/>
    <property type="match status" value="1"/>
</dbReference>
<proteinExistence type="predicted"/>